<reference evidence="3" key="1">
    <citation type="journal article" date="2020" name="Stud. Mycol.">
        <title>101 Dothideomycetes genomes: a test case for predicting lifestyles and emergence of pathogens.</title>
        <authorList>
            <person name="Haridas S."/>
            <person name="Albert R."/>
            <person name="Binder M."/>
            <person name="Bloem J."/>
            <person name="Labutti K."/>
            <person name="Salamov A."/>
            <person name="Andreopoulos B."/>
            <person name="Baker S."/>
            <person name="Barry K."/>
            <person name="Bills G."/>
            <person name="Bluhm B."/>
            <person name="Cannon C."/>
            <person name="Castanera R."/>
            <person name="Culley D."/>
            <person name="Daum C."/>
            <person name="Ezra D."/>
            <person name="Gonzalez J."/>
            <person name="Henrissat B."/>
            <person name="Kuo A."/>
            <person name="Liang C."/>
            <person name="Lipzen A."/>
            <person name="Lutzoni F."/>
            <person name="Magnuson J."/>
            <person name="Mondo S."/>
            <person name="Nolan M."/>
            <person name="Ohm R."/>
            <person name="Pangilinan J."/>
            <person name="Park H.-J."/>
            <person name="Ramirez L."/>
            <person name="Alfaro M."/>
            <person name="Sun H."/>
            <person name="Tritt A."/>
            <person name="Yoshinaga Y."/>
            <person name="Zwiers L.-H."/>
            <person name="Turgeon B."/>
            <person name="Goodwin S."/>
            <person name="Spatafora J."/>
            <person name="Crous P."/>
            <person name="Grigoriev I."/>
        </authorList>
    </citation>
    <scope>NUCLEOTIDE SEQUENCE</scope>
    <source>
        <strain evidence="3">SCOH1-5</strain>
    </source>
</reference>
<dbReference type="InterPro" id="IPR057227">
    <property type="entry name" value="DUF7905"/>
</dbReference>
<dbReference type="EMBL" id="ML992713">
    <property type="protein sequence ID" value="KAF2206703.1"/>
    <property type="molecule type" value="Genomic_DNA"/>
</dbReference>
<dbReference type="Pfam" id="PF25482">
    <property type="entry name" value="DUF7905"/>
    <property type="match status" value="1"/>
</dbReference>
<sequence length="591" mass="66320">MDYEFKNSRSWQQAGPADSPRHTHAQQQADEPAPYHRSGESDVYGRLPVGGGQDYIALGKGSAASVSSHPRHPASKTKENFAKLASLTPELRRRHEKRWARAVQSNRFRQHPPADLAFGAVGKFAWPDDYKPQDVFGSQMEALDPIRIQTECYVVFQDNCFQVLGDNVQNVSDALLRIRRSYFQLTAQSMNGVRRYFSHWRSDVVPSHICLEPYQGPRSEQSRNDDEYTSTIRGEGETGARSAALANSSLSVENAKILIANALRKIHYFRGQLTLGIRLGTFLLEQYKPPEADLYELKEYEEMANQPQFAARVTEELGNAAAGVDVLSAIQGADHLLSPHDAMLDRLQDVVPSYAATFTFPDEQGDLCLVKSWQKADSGTESETVVIRMVANPDHWYRCTPDDTSGSTHLLQVALTDVNTGTAWQFDLTAKRSVDPSKLPNKYTHFAASITSDAATEEPDQIFARRKSMLTKIRQEVRYRYNLSHSDYTLDLARFQDYTFSANAKEMDAAEPAWALRISRPEWAENLSRNKDLAVGTSADWSDNIDDAWFPADFDGQDGFAQLVDKLAAIEKVLQAEQAVDQKPNTMHGLM</sequence>
<dbReference type="Proteomes" id="UP000799539">
    <property type="component" value="Unassembled WGS sequence"/>
</dbReference>
<keyword evidence="4" id="KW-1185">Reference proteome</keyword>
<feature type="region of interest" description="Disordered" evidence="1">
    <location>
        <begin position="1"/>
        <end position="46"/>
    </location>
</feature>
<evidence type="ECO:0000313" key="3">
    <source>
        <dbReference type="EMBL" id="KAF2206703.1"/>
    </source>
</evidence>
<feature type="region of interest" description="Disordered" evidence="1">
    <location>
        <begin position="215"/>
        <end position="240"/>
    </location>
</feature>
<evidence type="ECO:0000313" key="4">
    <source>
        <dbReference type="Proteomes" id="UP000799539"/>
    </source>
</evidence>
<evidence type="ECO:0000259" key="2">
    <source>
        <dbReference type="Pfam" id="PF25482"/>
    </source>
</evidence>
<feature type="domain" description="DUF7905" evidence="2">
    <location>
        <begin position="254"/>
        <end position="551"/>
    </location>
</feature>
<accession>A0A6A6EZX3</accession>
<proteinExistence type="predicted"/>
<feature type="region of interest" description="Disordered" evidence="1">
    <location>
        <begin position="61"/>
        <end position="87"/>
    </location>
</feature>
<organism evidence="3 4">
    <name type="scientific">Cercospora zeae-maydis SCOH1-5</name>
    <dbReference type="NCBI Taxonomy" id="717836"/>
    <lineage>
        <taxon>Eukaryota</taxon>
        <taxon>Fungi</taxon>
        <taxon>Dikarya</taxon>
        <taxon>Ascomycota</taxon>
        <taxon>Pezizomycotina</taxon>
        <taxon>Dothideomycetes</taxon>
        <taxon>Dothideomycetidae</taxon>
        <taxon>Mycosphaerellales</taxon>
        <taxon>Mycosphaerellaceae</taxon>
        <taxon>Cercospora</taxon>
    </lineage>
</organism>
<gene>
    <name evidence="3" type="ORF">CERZMDRAFT_89097</name>
</gene>
<dbReference type="AlphaFoldDB" id="A0A6A6EZX3"/>
<protein>
    <recommendedName>
        <fullName evidence="2">DUF7905 domain-containing protein</fullName>
    </recommendedName>
</protein>
<name>A0A6A6EZX3_9PEZI</name>
<evidence type="ECO:0000256" key="1">
    <source>
        <dbReference type="SAM" id="MobiDB-lite"/>
    </source>
</evidence>
<dbReference type="OrthoDB" id="4739136at2759"/>